<protein>
    <submittedName>
        <fullName evidence="1">Uncharacterized protein</fullName>
    </submittedName>
</protein>
<evidence type="ECO:0000313" key="2">
    <source>
        <dbReference type="Proteomes" id="UP000037210"/>
    </source>
</evidence>
<organism evidence="1 2">
    <name type="scientific">miscellaneous Crenarchaeota group-15 archaeon DG-45</name>
    <dbReference type="NCBI Taxonomy" id="1685127"/>
    <lineage>
        <taxon>Archaea</taxon>
        <taxon>Candidatus Bathyarchaeota</taxon>
        <taxon>MCG-15</taxon>
    </lineage>
</organism>
<name>A0A0M0BQM9_9ARCH</name>
<dbReference type="Proteomes" id="UP000037210">
    <property type="component" value="Unassembled WGS sequence"/>
</dbReference>
<dbReference type="EMBL" id="LFWZ01000019">
    <property type="protein sequence ID" value="KON30888.1"/>
    <property type="molecule type" value="Genomic_DNA"/>
</dbReference>
<reference evidence="1 2" key="1">
    <citation type="submission" date="2015-06" db="EMBL/GenBank/DDBJ databases">
        <title>New insights into the roles of widespread benthic archaea in carbon and nitrogen cycling.</title>
        <authorList>
            <person name="Lazar C.S."/>
            <person name="Baker B.J."/>
            <person name="Seitz K.W."/>
            <person name="Hyde A.S."/>
            <person name="Dick G.J."/>
            <person name="Hinrichs K.-U."/>
            <person name="Teske A.P."/>
        </authorList>
    </citation>
    <scope>NUCLEOTIDE SEQUENCE [LARGE SCALE GENOMIC DNA]</scope>
    <source>
        <strain evidence="1">DG-45</strain>
    </source>
</reference>
<comment type="caution">
    <text evidence="1">The sequence shown here is derived from an EMBL/GenBank/DDBJ whole genome shotgun (WGS) entry which is preliminary data.</text>
</comment>
<accession>A0A0M0BQM9</accession>
<sequence>MTGRRELTPSDVRGLVFEALDVIADAQSKLQLPICPHLEETRERLRGGEFRAEPFIADRGGPYDMDHGAFEPPSTIILDSSLPFCDWPLSIPEFPEALARYCATHEVIHADDHTGGDRLLRETRGHILREHGDKLESGMFIIEAEGGGDSIRSWEELAELWANQYVDMVTHYRSYVALRHRRLPKLDYIWAGLNKDFFPPNLLTRIERQRGVEYVFDVIERRAGSYCLIDALREFESIGERSAYRYTV</sequence>
<proteinExistence type="predicted"/>
<evidence type="ECO:0000313" key="1">
    <source>
        <dbReference type="EMBL" id="KON30888.1"/>
    </source>
</evidence>
<gene>
    <name evidence="1" type="ORF">AC482_02825</name>
</gene>
<dbReference type="AlphaFoldDB" id="A0A0M0BQM9"/>